<proteinExistence type="predicted"/>
<reference evidence="1" key="1">
    <citation type="submission" date="2018-02" db="EMBL/GenBank/DDBJ databases">
        <authorList>
            <person name="Cohen D.B."/>
            <person name="Kent A.D."/>
        </authorList>
    </citation>
    <scope>NUCLEOTIDE SEQUENCE</scope>
</reference>
<sequence>MFFRMVKEGYPVGPWFSEGFGQTLGQTGSTSFFWELVRSNLGQPQEIPVKPSWGKLGATPVGSETAGQLLGKCVRTPFSNLVMTSSELGRILGNVFQTPLRLFGVMSPRRNRPTWFGLPRFGADTRENPGGTAKNLPQFACHSLSDALAVNRLTHGSKVKVGFRFLVFSQNSTFPTSAFSFPSSSDLALRNPNTLRGDLTWGLPKLQIEWSNGLEFESKHVEGGEFESWGLPKSQIGWFNGLESQSKHVEGCKSGGSTVWNLSPNRLRGDLTWGLPKLQIEWFNGLESQSKQVEEVILTWGLPKLQIGWFNGLESQSKQVEGCKSGGSTVWNLSPNRLRGDLTWGLPKLQIGWFNGLESQSKQVEEVILTWGLPKLQIEMSHRGSGSGDRRRSSRLGFLCHASSIEVVVALSAGSECTRLGFESSKDWVGLSDALDHLVGRHFLNLRSVRLKPSILSTHIPDGGSHFLDLWSRHAAFEGKSREKVLNIFQGFLASGLTGGLEGEMNFIGHGAKWTVPFMRYDLLKESDPHLSSLIGPSRLGNMFSRTIIYLDVAAAGSSIDSLTNTAPLSSPSRSFKSCAPWELVLSEPVLADSKVLFAICSTNAIRAGMSTILFVFTASSTLSSTRIKFHKELQLQTHYSIEVWVLQGIDEDLDHLFLV</sequence>
<evidence type="ECO:0000313" key="1">
    <source>
        <dbReference type="EMBL" id="SPC94961.1"/>
    </source>
</evidence>
<gene>
    <name evidence="1" type="ORF">FSB_LOCUS22843</name>
</gene>
<dbReference type="AlphaFoldDB" id="A0A2N9G6Y7"/>
<name>A0A2N9G6Y7_FAGSY</name>
<accession>A0A2N9G6Y7</accession>
<organism evidence="1">
    <name type="scientific">Fagus sylvatica</name>
    <name type="common">Beechnut</name>
    <dbReference type="NCBI Taxonomy" id="28930"/>
    <lineage>
        <taxon>Eukaryota</taxon>
        <taxon>Viridiplantae</taxon>
        <taxon>Streptophyta</taxon>
        <taxon>Embryophyta</taxon>
        <taxon>Tracheophyta</taxon>
        <taxon>Spermatophyta</taxon>
        <taxon>Magnoliopsida</taxon>
        <taxon>eudicotyledons</taxon>
        <taxon>Gunneridae</taxon>
        <taxon>Pentapetalae</taxon>
        <taxon>rosids</taxon>
        <taxon>fabids</taxon>
        <taxon>Fagales</taxon>
        <taxon>Fagaceae</taxon>
        <taxon>Fagus</taxon>
    </lineage>
</organism>
<protein>
    <submittedName>
        <fullName evidence="1">Uncharacterized protein</fullName>
    </submittedName>
</protein>
<dbReference type="EMBL" id="OIVN01001527">
    <property type="protein sequence ID" value="SPC94961.1"/>
    <property type="molecule type" value="Genomic_DNA"/>
</dbReference>